<dbReference type="EMBL" id="CP155447">
    <property type="protein sequence ID" value="XBH07566.1"/>
    <property type="molecule type" value="Genomic_DNA"/>
</dbReference>
<feature type="signal peptide" evidence="1">
    <location>
        <begin position="1"/>
        <end position="20"/>
    </location>
</feature>
<dbReference type="PANTHER" id="PTHR37946">
    <property type="entry name" value="SLL1969 PROTEIN"/>
    <property type="match status" value="1"/>
</dbReference>
<feature type="chain" id="PRO_5043941258" evidence="1">
    <location>
        <begin position="21"/>
        <end position="433"/>
    </location>
</feature>
<dbReference type="GO" id="GO:0016787">
    <property type="term" value="F:hydrolase activity"/>
    <property type="evidence" value="ECO:0007669"/>
    <property type="project" value="UniProtKB-KW"/>
</dbReference>
<keyword evidence="3" id="KW-0378">Hydrolase</keyword>
<name>A0AAU7CQR0_9BACT</name>
<evidence type="ECO:0000256" key="1">
    <source>
        <dbReference type="SAM" id="SignalP"/>
    </source>
</evidence>
<dbReference type="PANTHER" id="PTHR37946:SF1">
    <property type="entry name" value="SLL1969 PROTEIN"/>
    <property type="match status" value="1"/>
</dbReference>
<dbReference type="InterPro" id="IPR029058">
    <property type="entry name" value="AB_hydrolase_fold"/>
</dbReference>
<proteinExistence type="predicted"/>
<reference evidence="3" key="1">
    <citation type="submission" date="2024-05" db="EMBL/GenBank/DDBJ databases">
        <title>Planctomycetes of the genus Singulisphaera possess chitinolytic capabilities.</title>
        <authorList>
            <person name="Ivanova A."/>
        </authorList>
    </citation>
    <scope>NUCLEOTIDE SEQUENCE</scope>
    <source>
        <strain evidence="3">Ch08T</strain>
    </source>
</reference>
<sequence length="433" mass="46760">MAVVTFLALMVSVATGITMAADREPIEIRIPLAKSRELDVGELVAKISSLTGVRVRPPVGKLFLPVAGVGGSLSRTTLTAILGDDAQLEVDQGVLLVRLAPRVLDPDRLPGWTESVRRLAEHVDREAKRRAKYGMRALKSYRPNDPHRPTICLVHGLNSSSGGFVHMITPLEEAGYGLVVYDYPYNRNLTETSAQFAGDWQAFRRSVGETLPWAIVAHSMGALVARSYVEDPASPVKEFSTLIMVAPVNQGSSLAKAQTFLQLLNGVQAIQNKKTTEALAHLGDGLGEAAEDLTPGSRFLTALNRRPRRAGVPYHIVAGDSGIVSPEARRTVEGRINAMRKERGLLGGLTRLATADLSTRLDEVSDGFGDGCVSVASSRLPGVTDHVVLHANHAELIRAPLLFADPGPVACMPNLLRWLDESRSQLNDANRAR</sequence>
<gene>
    <name evidence="3" type="ORF">V5E97_16485</name>
</gene>
<dbReference type="Pfam" id="PF12146">
    <property type="entry name" value="Hydrolase_4"/>
    <property type="match status" value="1"/>
</dbReference>
<dbReference type="RefSeq" id="WP_406700405.1">
    <property type="nucleotide sequence ID" value="NZ_CP155447.1"/>
</dbReference>
<evidence type="ECO:0000313" key="3">
    <source>
        <dbReference type="EMBL" id="XBH07566.1"/>
    </source>
</evidence>
<dbReference type="InterPro" id="IPR022742">
    <property type="entry name" value="Hydrolase_4"/>
</dbReference>
<accession>A0AAU7CQR0</accession>
<protein>
    <submittedName>
        <fullName evidence="3">Alpha/beta fold hydrolase</fullName>
    </submittedName>
</protein>
<evidence type="ECO:0000259" key="2">
    <source>
        <dbReference type="Pfam" id="PF12146"/>
    </source>
</evidence>
<keyword evidence="1" id="KW-0732">Signal</keyword>
<feature type="domain" description="Serine aminopeptidase S33" evidence="2">
    <location>
        <begin position="146"/>
        <end position="264"/>
    </location>
</feature>
<dbReference type="Gene3D" id="3.40.50.1820">
    <property type="entry name" value="alpha/beta hydrolase"/>
    <property type="match status" value="1"/>
</dbReference>
<organism evidence="3">
    <name type="scientific">Singulisphaera sp. Ch08</name>
    <dbReference type="NCBI Taxonomy" id="3120278"/>
    <lineage>
        <taxon>Bacteria</taxon>
        <taxon>Pseudomonadati</taxon>
        <taxon>Planctomycetota</taxon>
        <taxon>Planctomycetia</taxon>
        <taxon>Isosphaerales</taxon>
        <taxon>Isosphaeraceae</taxon>
        <taxon>Singulisphaera</taxon>
    </lineage>
</organism>
<dbReference type="SUPFAM" id="SSF53474">
    <property type="entry name" value="alpha/beta-Hydrolases"/>
    <property type="match status" value="1"/>
</dbReference>
<dbReference type="AlphaFoldDB" id="A0AAU7CQR0"/>